<feature type="domain" description="Gcp-like" evidence="1">
    <location>
        <begin position="45"/>
        <end position="115"/>
    </location>
</feature>
<protein>
    <submittedName>
        <fullName evidence="2">tRNA (Adenosine(37)-N6)-threonylcarbamoyltransferase complex dimerization subunit type 1 TsaB</fullName>
        <ecNumber evidence="2">2.3.1.234</ecNumber>
    </submittedName>
</protein>
<dbReference type="InterPro" id="IPR022496">
    <property type="entry name" value="T6A_TsaB"/>
</dbReference>
<proteinExistence type="predicted"/>
<keyword evidence="2" id="KW-0012">Acyltransferase</keyword>
<evidence type="ECO:0000313" key="2">
    <source>
        <dbReference type="EMBL" id="HIW79102.1"/>
    </source>
</evidence>
<sequence length="273" mass="28982">MERCEEALLMNTLIMNAAEGRIQIALAQEETLLCAQEWSAPSKGTELLTPVLADMLGRLGLRPASVDRIACVAGPGSFTGLRLVLTTAAAFRRATGASVAPLNVLQALAASLPFAALFPDRPSLRVRAVTHARRGLVHGQDFLVSPGSLPLPQGEPAMWELTAACGGQRPDVVIGSGLARNLAHFQDTFTSEAPLFLPSVIHPTPEALLALTLSLPGDAWVQRDLDPLYLRPCDAVDNLASIAAKRGQAPEEALAQLDRLLGPAPEDVIREKA</sequence>
<dbReference type="InterPro" id="IPR000905">
    <property type="entry name" value="Gcp-like_dom"/>
</dbReference>
<name>A0A9D1R2V9_9BACT</name>
<dbReference type="EC" id="2.3.1.234" evidence="2"/>
<dbReference type="Gene3D" id="3.30.420.40">
    <property type="match status" value="1"/>
</dbReference>
<evidence type="ECO:0000259" key="1">
    <source>
        <dbReference type="Pfam" id="PF00814"/>
    </source>
</evidence>
<organism evidence="2 3">
    <name type="scientific">Candidatus Bilophila faecipullorum</name>
    <dbReference type="NCBI Taxonomy" id="2838482"/>
    <lineage>
        <taxon>Bacteria</taxon>
        <taxon>Pseudomonadati</taxon>
        <taxon>Thermodesulfobacteriota</taxon>
        <taxon>Desulfovibrionia</taxon>
        <taxon>Desulfovibrionales</taxon>
        <taxon>Desulfovibrionaceae</taxon>
        <taxon>Bilophila</taxon>
    </lineage>
</organism>
<reference evidence="2" key="2">
    <citation type="submission" date="2021-04" db="EMBL/GenBank/DDBJ databases">
        <authorList>
            <person name="Gilroy R."/>
        </authorList>
    </citation>
    <scope>NUCLEOTIDE SEQUENCE</scope>
    <source>
        <strain evidence="2">ChiSxjej5B17-1746</strain>
    </source>
</reference>
<dbReference type="SUPFAM" id="SSF53067">
    <property type="entry name" value="Actin-like ATPase domain"/>
    <property type="match status" value="1"/>
</dbReference>
<dbReference type="GO" id="GO:0002949">
    <property type="term" value="P:tRNA threonylcarbamoyladenosine modification"/>
    <property type="evidence" value="ECO:0007669"/>
    <property type="project" value="InterPro"/>
</dbReference>
<dbReference type="Pfam" id="PF00814">
    <property type="entry name" value="TsaD"/>
    <property type="match status" value="1"/>
</dbReference>
<comment type="caution">
    <text evidence="2">The sequence shown here is derived from an EMBL/GenBank/DDBJ whole genome shotgun (WGS) entry which is preliminary data.</text>
</comment>
<evidence type="ECO:0000313" key="3">
    <source>
        <dbReference type="Proteomes" id="UP000824264"/>
    </source>
</evidence>
<dbReference type="InterPro" id="IPR043129">
    <property type="entry name" value="ATPase_NBD"/>
</dbReference>
<reference evidence="2" key="1">
    <citation type="journal article" date="2021" name="PeerJ">
        <title>Extensive microbial diversity within the chicken gut microbiome revealed by metagenomics and culture.</title>
        <authorList>
            <person name="Gilroy R."/>
            <person name="Ravi A."/>
            <person name="Getino M."/>
            <person name="Pursley I."/>
            <person name="Horton D.L."/>
            <person name="Alikhan N.F."/>
            <person name="Baker D."/>
            <person name="Gharbi K."/>
            <person name="Hall N."/>
            <person name="Watson M."/>
            <person name="Adriaenssens E.M."/>
            <person name="Foster-Nyarko E."/>
            <person name="Jarju S."/>
            <person name="Secka A."/>
            <person name="Antonio M."/>
            <person name="Oren A."/>
            <person name="Chaudhuri R.R."/>
            <person name="La Ragione R."/>
            <person name="Hildebrand F."/>
            <person name="Pallen M.J."/>
        </authorList>
    </citation>
    <scope>NUCLEOTIDE SEQUENCE</scope>
    <source>
        <strain evidence="2">ChiSxjej5B17-1746</strain>
    </source>
</reference>
<dbReference type="Proteomes" id="UP000824264">
    <property type="component" value="Unassembled WGS sequence"/>
</dbReference>
<dbReference type="EMBL" id="DXGI01000314">
    <property type="protein sequence ID" value="HIW79102.1"/>
    <property type="molecule type" value="Genomic_DNA"/>
</dbReference>
<keyword evidence="2" id="KW-0808">Transferase</keyword>
<dbReference type="GO" id="GO:0061711">
    <property type="term" value="F:tRNA N(6)-L-threonylcarbamoyladenine synthase activity"/>
    <property type="evidence" value="ECO:0007669"/>
    <property type="project" value="UniProtKB-EC"/>
</dbReference>
<gene>
    <name evidence="2" type="primary">tsaB</name>
    <name evidence="2" type="ORF">H9874_08170</name>
</gene>
<accession>A0A9D1R2V9</accession>
<dbReference type="AlphaFoldDB" id="A0A9D1R2V9"/>
<dbReference type="NCBIfam" id="TIGR03725">
    <property type="entry name" value="T6A_YeaZ"/>
    <property type="match status" value="1"/>
</dbReference>